<accession>A0A2K0VY07</accession>
<gene>
    <name evidence="3" type="ORF">FNYG_11712</name>
</gene>
<feature type="compositionally biased region" description="Acidic residues" evidence="2">
    <location>
        <begin position="249"/>
        <end position="258"/>
    </location>
</feature>
<organism evidence="3 4">
    <name type="scientific">Gibberella nygamai</name>
    <name type="common">Bean root rot disease fungus</name>
    <name type="synonym">Fusarium nygamai</name>
    <dbReference type="NCBI Taxonomy" id="42673"/>
    <lineage>
        <taxon>Eukaryota</taxon>
        <taxon>Fungi</taxon>
        <taxon>Dikarya</taxon>
        <taxon>Ascomycota</taxon>
        <taxon>Pezizomycotina</taxon>
        <taxon>Sordariomycetes</taxon>
        <taxon>Hypocreomycetidae</taxon>
        <taxon>Hypocreales</taxon>
        <taxon>Nectriaceae</taxon>
        <taxon>Fusarium</taxon>
        <taxon>Fusarium fujikuroi species complex</taxon>
    </lineage>
</organism>
<proteinExistence type="predicted"/>
<dbReference type="STRING" id="42673.A0A2K0VY07"/>
<sequence length="520" mass="57126">MAKSSETAETFQKTLDPYIKPREQVNYIRRVLALHLGTCSHDGPVKQPVSLADPTRDVTLDSSSKGIYREYIEALKANVDARRNYEDAAQSNLPSSSLAKELSSSNELLEEQVSLLKLQAKQARLTAVQTHLDSLMQKPAAAPEYLDPEDVFHDATSLPSVPKEVVNSLVAQQSVKKTDLTEQVAQLEKTVLRAKLLLRREEQLLRETRANAQSIPDVISNGIRLHALNTTRNELINWIETELSKASGDEDGDEDGNEDGSKGHSQSTADQATINDHLSNIKEKYANYLATRRSLLASAGERFESSAVPVLAPSSTKQQVEEPEPASSTYLLTPYIETLLALSKKQRAMITQKAHVNTTLGKEIKDNCQSLSHLEEESQLLPSYSVAPTSRRRSGLGEFLASDERSGLTGKVQPWVLAADSAKITTLENVAEQIEGGQLALENSMQTLQEIDQLLGQDEAAEEAETQADTTEDDVWLEAGPKSPSKARRHTEKRITEPRDAWSSLQGNLGLIGQGDAAQD</sequence>
<name>A0A2K0VY07_GIBNY</name>
<dbReference type="AlphaFoldDB" id="A0A2K0VY07"/>
<feature type="region of interest" description="Disordered" evidence="2">
    <location>
        <begin position="458"/>
        <end position="520"/>
    </location>
</feature>
<feature type="coiled-coil region" evidence="1">
    <location>
        <begin position="170"/>
        <end position="204"/>
    </location>
</feature>
<dbReference type="EMBL" id="MTQA01000189">
    <property type="protein sequence ID" value="PNP74917.1"/>
    <property type="molecule type" value="Genomic_DNA"/>
</dbReference>
<keyword evidence="4" id="KW-1185">Reference proteome</keyword>
<feature type="coiled-coil region" evidence="1">
    <location>
        <begin position="99"/>
        <end position="126"/>
    </location>
</feature>
<feature type="compositionally biased region" description="Polar residues" evidence="2">
    <location>
        <begin position="263"/>
        <end position="274"/>
    </location>
</feature>
<keyword evidence="1" id="KW-0175">Coiled coil</keyword>
<evidence type="ECO:0000256" key="2">
    <source>
        <dbReference type="SAM" id="MobiDB-lite"/>
    </source>
</evidence>
<dbReference type="OrthoDB" id="5402392at2759"/>
<dbReference type="Proteomes" id="UP000236664">
    <property type="component" value="Unassembled WGS sequence"/>
</dbReference>
<evidence type="ECO:0000313" key="3">
    <source>
        <dbReference type="EMBL" id="PNP74917.1"/>
    </source>
</evidence>
<feature type="compositionally biased region" description="Acidic residues" evidence="2">
    <location>
        <begin position="459"/>
        <end position="476"/>
    </location>
</feature>
<comment type="caution">
    <text evidence="3">The sequence shown here is derived from an EMBL/GenBank/DDBJ whole genome shotgun (WGS) entry which is preliminary data.</text>
</comment>
<feature type="region of interest" description="Disordered" evidence="2">
    <location>
        <begin position="246"/>
        <end position="274"/>
    </location>
</feature>
<evidence type="ECO:0000256" key="1">
    <source>
        <dbReference type="SAM" id="Coils"/>
    </source>
</evidence>
<protein>
    <submittedName>
        <fullName evidence="3">Uncharacterized protein</fullName>
    </submittedName>
</protein>
<evidence type="ECO:0000313" key="4">
    <source>
        <dbReference type="Proteomes" id="UP000236664"/>
    </source>
</evidence>
<reference evidence="3 4" key="1">
    <citation type="submission" date="2017-06" db="EMBL/GenBank/DDBJ databases">
        <title>Genome of Fusarium nygamai isolate CS10214.</title>
        <authorList>
            <person name="Gardiner D.M."/>
            <person name="Obanor F."/>
            <person name="Kazan K."/>
        </authorList>
    </citation>
    <scope>NUCLEOTIDE SEQUENCE [LARGE SCALE GENOMIC DNA]</scope>
    <source>
        <strain evidence="3 4">CS10214</strain>
    </source>
</reference>